<dbReference type="Proteomes" id="UP001317532">
    <property type="component" value="Chromosome"/>
</dbReference>
<keyword evidence="1" id="KW-0472">Membrane</keyword>
<dbReference type="Gene3D" id="1.10.287.1260">
    <property type="match status" value="1"/>
</dbReference>
<evidence type="ECO:0000256" key="1">
    <source>
        <dbReference type="SAM" id="Phobius"/>
    </source>
</evidence>
<accession>A0AAN2CB79</accession>
<feature type="transmembrane region" description="Helical" evidence="1">
    <location>
        <begin position="29"/>
        <end position="50"/>
    </location>
</feature>
<gene>
    <name evidence="2" type="ORF">WPS_32220</name>
</gene>
<reference evidence="2 3" key="1">
    <citation type="journal article" date="2022" name="ISME Commun">
        <title>Vulcanimicrobium alpinus gen. nov. sp. nov., the first cultivated representative of the candidate phylum 'Eremiobacterota', is a metabolically versatile aerobic anoxygenic phototroph.</title>
        <authorList>
            <person name="Yabe S."/>
            <person name="Muto K."/>
            <person name="Abe K."/>
            <person name="Yokota A."/>
            <person name="Staudigel H."/>
            <person name="Tebo B.M."/>
        </authorList>
    </citation>
    <scope>NUCLEOTIDE SEQUENCE [LARGE SCALE GENOMIC DNA]</scope>
    <source>
        <strain evidence="2 3">WC8-2</strain>
    </source>
</reference>
<keyword evidence="1" id="KW-0812">Transmembrane</keyword>
<dbReference type="RefSeq" id="WP_317995507.1">
    <property type="nucleotide sequence ID" value="NZ_AP025523.1"/>
</dbReference>
<keyword evidence="3" id="KW-1185">Reference proteome</keyword>
<dbReference type="InterPro" id="IPR008910">
    <property type="entry name" value="MSC_TM_helix"/>
</dbReference>
<feature type="transmembrane region" description="Helical" evidence="1">
    <location>
        <begin position="157"/>
        <end position="177"/>
    </location>
</feature>
<name>A0AAN2CB79_UNVUL</name>
<keyword evidence="1" id="KW-1133">Transmembrane helix</keyword>
<proteinExistence type="predicted"/>
<dbReference type="EMBL" id="AP025523">
    <property type="protein sequence ID" value="BDE07946.1"/>
    <property type="molecule type" value="Genomic_DNA"/>
</dbReference>
<dbReference type="AlphaFoldDB" id="A0AAN2CB79"/>
<protein>
    <recommendedName>
        <fullName evidence="4">Small-conductance mechanosensitive ion channel</fullName>
    </recommendedName>
</protein>
<sequence>MTTVTDWTAGLITGLTAGLSHFFAAIPNILGALILLIIGWVIAGIVGGLVTKLAQGVHVDTVGNRVGVNNFLEKSGSKLKASNVIGEIVKWVVRLVFIEMAAEQLGMPQISIIINQILGFIPNILVAMVILGVGAFLGQLLGAIVRGAASEAMVGNSGLLAKLTSGAVMAFAIIAALNELNVAPVVVNTLYIGLVSALALALGLAFGLGGRETAARLTEKWSGQLETTVTKIQAIQESPAAEASAHVANASANPSIRSR</sequence>
<evidence type="ECO:0000313" key="3">
    <source>
        <dbReference type="Proteomes" id="UP001317532"/>
    </source>
</evidence>
<feature type="transmembrane region" description="Helical" evidence="1">
    <location>
        <begin position="124"/>
        <end position="145"/>
    </location>
</feature>
<dbReference type="Pfam" id="PF05552">
    <property type="entry name" value="MS_channel_1st_1"/>
    <property type="match status" value="2"/>
</dbReference>
<organism evidence="2 3">
    <name type="scientific">Vulcanimicrobium alpinum</name>
    <dbReference type="NCBI Taxonomy" id="3016050"/>
    <lineage>
        <taxon>Bacteria</taxon>
        <taxon>Bacillati</taxon>
        <taxon>Vulcanimicrobiota</taxon>
        <taxon>Vulcanimicrobiia</taxon>
        <taxon>Vulcanimicrobiales</taxon>
        <taxon>Vulcanimicrobiaceae</taxon>
        <taxon>Vulcanimicrobium</taxon>
    </lineage>
</organism>
<dbReference type="KEGG" id="vab:WPS_32220"/>
<feature type="transmembrane region" description="Helical" evidence="1">
    <location>
        <begin position="189"/>
        <end position="210"/>
    </location>
</feature>
<evidence type="ECO:0000313" key="2">
    <source>
        <dbReference type="EMBL" id="BDE07946.1"/>
    </source>
</evidence>
<evidence type="ECO:0008006" key="4">
    <source>
        <dbReference type="Google" id="ProtNLM"/>
    </source>
</evidence>